<keyword evidence="1 5" id="KW-0479">Metal-binding</keyword>
<dbReference type="AlphaFoldDB" id="A0A077ZRE3"/>
<keyword evidence="6" id="KW-0175">Coiled coil</keyword>
<evidence type="ECO:0000313" key="9">
    <source>
        <dbReference type="EMBL" id="CDW71071.1"/>
    </source>
</evidence>
<dbReference type="PROSITE" id="PS50103">
    <property type="entry name" value="ZF_C3H1"/>
    <property type="match status" value="2"/>
</dbReference>
<dbReference type="InterPro" id="IPR000571">
    <property type="entry name" value="Znf_CCCH"/>
</dbReference>
<feature type="zinc finger region" description="C3H1-type" evidence="5">
    <location>
        <begin position="286"/>
        <end position="314"/>
    </location>
</feature>
<dbReference type="GO" id="GO:0010468">
    <property type="term" value="P:regulation of gene expression"/>
    <property type="evidence" value="ECO:0007669"/>
    <property type="project" value="UniProtKB-ARBA"/>
</dbReference>
<feature type="zinc finger region" description="C3H1-type" evidence="5">
    <location>
        <begin position="247"/>
        <end position="275"/>
    </location>
</feature>
<dbReference type="GO" id="GO:0051252">
    <property type="term" value="P:regulation of RNA metabolic process"/>
    <property type="evidence" value="ECO:0007669"/>
    <property type="project" value="UniProtKB-ARBA"/>
</dbReference>
<keyword evidence="2" id="KW-0677">Repeat</keyword>
<evidence type="ECO:0000256" key="7">
    <source>
        <dbReference type="SAM" id="MobiDB-lite"/>
    </source>
</evidence>
<feature type="compositionally biased region" description="Basic residues" evidence="7">
    <location>
        <begin position="428"/>
        <end position="437"/>
    </location>
</feature>
<dbReference type="InterPro" id="IPR045877">
    <property type="entry name" value="ZFP36-like"/>
</dbReference>
<gene>
    <name evidence="9" type="primary">Contig16121.g17176</name>
    <name evidence="9" type="ORF">STYLEM_10</name>
</gene>
<feature type="region of interest" description="Disordered" evidence="7">
    <location>
        <begin position="41"/>
        <end position="60"/>
    </location>
</feature>
<accession>A0A077ZRE3</accession>
<name>A0A077ZRE3_STYLE</name>
<dbReference type="Proteomes" id="UP000039865">
    <property type="component" value="Unassembled WGS sequence"/>
</dbReference>
<evidence type="ECO:0000259" key="8">
    <source>
        <dbReference type="PROSITE" id="PS50103"/>
    </source>
</evidence>
<dbReference type="GO" id="GO:0003729">
    <property type="term" value="F:mRNA binding"/>
    <property type="evidence" value="ECO:0007669"/>
    <property type="project" value="InterPro"/>
</dbReference>
<evidence type="ECO:0000256" key="6">
    <source>
        <dbReference type="SAM" id="Coils"/>
    </source>
</evidence>
<dbReference type="FunFam" id="4.10.1000.10:FF:000003">
    <property type="entry name" value="Zinc finger CCCH domain-containing protein"/>
    <property type="match status" value="1"/>
</dbReference>
<sequence length="453" mass="52180">MSNVLKQFLGQLARPSQASLYAQNDMVAQALIQIFTNNHHGTQPQSLHQPSHLPHQLSPAYSTDSKASQLYLKSQQQMSSQGMKIGVQQTPVWIQREQFMMKAHENEILEQFEEEQNQTENLDGQNVAQEQQSVSSLKLGLPRDQSFIYPFRQVGMSQMGFPLDFNQNQASENEIADSKQTQGQIYSADQSDQRYSPNQYGTPDYEYTDNQDQQHYQEMIDLSIKKPKRVFNNKEDQVRYIEGFRTKYKTEICKNWELTGFCQFESSCSFAHGQHELNTKQNIPKNYKTKLCKRFHEEFYCPYGPRCQFKHQNDDLPNRNDYHNLNGQQKSNQTLKTQQSNADQSKAAQTQYDLNDMRLLHEALTKELKTSKSFKIGQITSEDNAVSAADADFFGIESNLNEKNSTLLPNLMSRKRLQIFEKITLTKSSKRKNKKGGAKAENAVHAQALKTKL</sequence>
<keyword evidence="10" id="KW-1185">Reference proteome</keyword>
<evidence type="ECO:0000256" key="1">
    <source>
        <dbReference type="ARBA" id="ARBA00022723"/>
    </source>
</evidence>
<keyword evidence="4 5" id="KW-0862">Zinc</keyword>
<organism evidence="9 10">
    <name type="scientific">Stylonychia lemnae</name>
    <name type="common">Ciliate</name>
    <dbReference type="NCBI Taxonomy" id="5949"/>
    <lineage>
        <taxon>Eukaryota</taxon>
        <taxon>Sar</taxon>
        <taxon>Alveolata</taxon>
        <taxon>Ciliophora</taxon>
        <taxon>Intramacronucleata</taxon>
        <taxon>Spirotrichea</taxon>
        <taxon>Stichotrichia</taxon>
        <taxon>Sporadotrichida</taxon>
        <taxon>Oxytrichidae</taxon>
        <taxon>Stylonychinae</taxon>
        <taxon>Stylonychia</taxon>
    </lineage>
</organism>
<dbReference type="SUPFAM" id="SSF90229">
    <property type="entry name" value="CCCH zinc finger"/>
    <property type="match status" value="2"/>
</dbReference>
<dbReference type="GO" id="GO:0008270">
    <property type="term" value="F:zinc ion binding"/>
    <property type="evidence" value="ECO:0007669"/>
    <property type="project" value="UniProtKB-KW"/>
</dbReference>
<dbReference type="SMART" id="SM00356">
    <property type="entry name" value="ZnF_C3H1"/>
    <property type="match status" value="2"/>
</dbReference>
<feature type="region of interest" description="Disordered" evidence="7">
    <location>
        <begin position="428"/>
        <end position="453"/>
    </location>
</feature>
<protein>
    <submittedName>
        <fullName evidence="9">Zinc finger protein</fullName>
    </submittedName>
</protein>
<dbReference type="Pfam" id="PF00642">
    <property type="entry name" value="zf-CCCH"/>
    <property type="match status" value="2"/>
</dbReference>
<evidence type="ECO:0000256" key="2">
    <source>
        <dbReference type="ARBA" id="ARBA00022737"/>
    </source>
</evidence>
<feature type="region of interest" description="Disordered" evidence="7">
    <location>
        <begin position="174"/>
        <end position="197"/>
    </location>
</feature>
<dbReference type="PANTHER" id="PTHR12547">
    <property type="entry name" value="CCCH ZINC FINGER/TIS11-RELATED"/>
    <property type="match status" value="1"/>
</dbReference>
<feature type="domain" description="C3H1-type" evidence="8">
    <location>
        <begin position="247"/>
        <end position="275"/>
    </location>
</feature>
<evidence type="ECO:0000256" key="5">
    <source>
        <dbReference type="PROSITE-ProRule" id="PRU00723"/>
    </source>
</evidence>
<feature type="domain" description="C3H1-type" evidence="8">
    <location>
        <begin position="286"/>
        <end position="314"/>
    </location>
</feature>
<evidence type="ECO:0000256" key="3">
    <source>
        <dbReference type="ARBA" id="ARBA00022771"/>
    </source>
</evidence>
<feature type="coiled-coil region" evidence="6">
    <location>
        <begin position="102"/>
        <end position="132"/>
    </location>
</feature>
<dbReference type="EMBL" id="CCKQ01000011">
    <property type="protein sequence ID" value="CDW71071.1"/>
    <property type="molecule type" value="Genomic_DNA"/>
</dbReference>
<dbReference type="InterPro" id="IPR036855">
    <property type="entry name" value="Znf_CCCH_sf"/>
</dbReference>
<dbReference type="PANTHER" id="PTHR12547:SF18">
    <property type="entry name" value="PROTEIN TIS11"/>
    <property type="match status" value="1"/>
</dbReference>
<proteinExistence type="predicted"/>
<evidence type="ECO:0000313" key="10">
    <source>
        <dbReference type="Proteomes" id="UP000039865"/>
    </source>
</evidence>
<dbReference type="OrthoDB" id="312601at2759"/>
<keyword evidence="3 5" id="KW-0863">Zinc-finger</keyword>
<evidence type="ECO:0000256" key="4">
    <source>
        <dbReference type="ARBA" id="ARBA00022833"/>
    </source>
</evidence>
<dbReference type="Gene3D" id="4.10.1000.10">
    <property type="entry name" value="Zinc finger, CCCH-type"/>
    <property type="match status" value="2"/>
</dbReference>
<reference evidence="9 10" key="1">
    <citation type="submission" date="2014-06" db="EMBL/GenBank/DDBJ databases">
        <authorList>
            <person name="Swart Estienne"/>
        </authorList>
    </citation>
    <scope>NUCLEOTIDE SEQUENCE [LARGE SCALE GENOMIC DNA]</scope>
    <source>
        <strain evidence="9 10">130c</strain>
    </source>
</reference>
<dbReference type="InParanoid" id="A0A077ZRE3"/>